<dbReference type="AlphaFoldDB" id="A0A4Q5LIE1"/>
<dbReference type="EMBL" id="SEWE01000006">
    <property type="protein sequence ID" value="RYU82481.1"/>
    <property type="molecule type" value="Genomic_DNA"/>
</dbReference>
<evidence type="ECO:0008006" key="3">
    <source>
        <dbReference type="Google" id="ProtNLM"/>
    </source>
</evidence>
<evidence type="ECO:0000313" key="1">
    <source>
        <dbReference type="EMBL" id="RYU82481.1"/>
    </source>
</evidence>
<protein>
    <recommendedName>
        <fullName evidence="3">Lipoprotein</fullName>
    </recommendedName>
</protein>
<gene>
    <name evidence="1" type="ORF">EWM57_04675</name>
</gene>
<reference evidence="1 2" key="1">
    <citation type="submission" date="2019-02" db="EMBL/GenBank/DDBJ databases">
        <title>Bacterial novel species isolated from soil.</title>
        <authorList>
            <person name="Jung H.-Y."/>
        </authorList>
    </citation>
    <scope>NUCLEOTIDE SEQUENCE [LARGE SCALE GENOMIC DNA]</scope>
    <source>
        <strain evidence="1 2">1-3-3-3</strain>
    </source>
</reference>
<name>A0A4Q5LIE1_9BACT</name>
<proteinExistence type="predicted"/>
<evidence type="ECO:0000313" key="2">
    <source>
        <dbReference type="Proteomes" id="UP000294155"/>
    </source>
</evidence>
<dbReference type="Proteomes" id="UP000294155">
    <property type="component" value="Unassembled WGS sequence"/>
</dbReference>
<keyword evidence="2" id="KW-1185">Reference proteome</keyword>
<dbReference type="PROSITE" id="PS51257">
    <property type="entry name" value="PROKAR_LIPOPROTEIN"/>
    <property type="match status" value="1"/>
</dbReference>
<comment type="caution">
    <text evidence="1">The sequence shown here is derived from an EMBL/GenBank/DDBJ whole genome shotgun (WGS) entry which is preliminary data.</text>
</comment>
<sequence>MTMFRTLLRSLLGLSAVAVSSCISPPDFPSTPSIEFKELKVTRIVDPNPNITPVDNVVVTVSFKDGEGDLGLNESDKVDGGPYSYKLADGTLNRNYYNYFITIYRQNSQGGFDPVPLVDPRFPYDSTFPPLDPQGGKAAPLKGDLNFTTKIKIDTNTPIKSGETIRFEVSIMDRALHESNKVVTSTYRVQ</sequence>
<accession>A0A4Q5LIE1</accession>
<organism evidence="1 2">
    <name type="scientific">Hymenobacter persicinus</name>
    <dbReference type="NCBI Taxonomy" id="2025506"/>
    <lineage>
        <taxon>Bacteria</taxon>
        <taxon>Pseudomonadati</taxon>
        <taxon>Bacteroidota</taxon>
        <taxon>Cytophagia</taxon>
        <taxon>Cytophagales</taxon>
        <taxon>Hymenobacteraceae</taxon>
        <taxon>Hymenobacter</taxon>
    </lineage>
</organism>